<comment type="caution">
    <text evidence="1">The sequence shown here is derived from an EMBL/GenBank/DDBJ whole genome shotgun (WGS) entry which is preliminary data.</text>
</comment>
<dbReference type="GO" id="GO:0004180">
    <property type="term" value="F:carboxypeptidase activity"/>
    <property type="evidence" value="ECO:0007669"/>
    <property type="project" value="UniProtKB-KW"/>
</dbReference>
<sequence>PGDSTPPLDAPRADLILDNAPCAYKLTDEQYNGARTDGPGGVGTTVAQRIAAHGWKVIKTGDGYYVPLNQPERGLIPLLLDTLGVEKLTDGERVYPTLTGRRNGPLIVSGFTCAADATINGPVTVQPGAALVATATTISGPVSANRAAGVVLADSTVNGPLQITNTTDAISIIDVTIAGPVSLSGNTTGTNAPLLVANTIRGPLSCTANSTAPTNLGVANTVHGPRTNQCAAL</sequence>
<keyword evidence="1" id="KW-0121">Carboxypeptidase</keyword>
<dbReference type="Proteomes" id="UP000282312">
    <property type="component" value="Unassembled WGS sequence"/>
</dbReference>
<evidence type="ECO:0000313" key="2">
    <source>
        <dbReference type="Proteomes" id="UP000282312"/>
    </source>
</evidence>
<evidence type="ECO:0000313" key="1">
    <source>
        <dbReference type="EMBL" id="RQW98546.1"/>
    </source>
</evidence>
<protein>
    <submittedName>
        <fullName evidence="1">Carboxypeptidase</fullName>
    </submittedName>
</protein>
<dbReference type="EMBL" id="QGSZ01000293">
    <property type="protein sequence ID" value="RQW98546.1"/>
    <property type="molecule type" value="Genomic_DNA"/>
</dbReference>
<organism evidence="1 2">
    <name type="scientific">Micromonospora inaquosa</name>
    <dbReference type="NCBI Taxonomy" id="2203716"/>
    <lineage>
        <taxon>Bacteria</taxon>
        <taxon>Bacillati</taxon>
        <taxon>Actinomycetota</taxon>
        <taxon>Actinomycetes</taxon>
        <taxon>Micromonosporales</taxon>
        <taxon>Micromonosporaceae</taxon>
        <taxon>Micromonospora</taxon>
    </lineage>
</organism>
<proteinExistence type="predicted"/>
<name>A0A3N9WWZ0_9ACTN</name>
<dbReference type="AlphaFoldDB" id="A0A3N9WWZ0"/>
<gene>
    <name evidence="1" type="ORF">DLJ59_26985</name>
</gene>
<keyword evidence="2" id="KW-1185">Reference proteome</keyword>
<keyword evidence="1" id="KW-0378">Hydrolase</keyword>
<reference evidence="1 2" key="1">
    <citation type="submission" date="2018-05" db="EMBL/GenBank/DDBJ databases">
        <title>Micromonospora from Atacama Desert.</title>
        <authorList>
            <person name="Carro L."/>
            <person name="Goodfellow M."/>
            <person name="Klenk H.-P."/>
        </authorList>
    </citation>
    <scope>NUCLEOTIDE SEQUENCE [LARGE SCALE GENOMIC DNA]</scope>
    <source>
        <strain evidence="1 2">LB39</strain>
    </source>
</reference>
<feature type="non-terminal residue" evidence="1">
    <location>
        <position position="1"/>
    </location>
</feature>
<accession>A0A3N9WWZ0</accession>
<keyword evidence="1" id="KW-0645">Protease</keyword>